<keyword evidence="2" id="KW-0695">RNA-directed DNA polymerase</keyword>
<name>A0A6L2N2J4_TANCI</name>
<keyword evidence="2" id="KW-0808">Transferase</keyword>
<reference evidence="2" key="1">
    <citation type="journal article" date="2019" name="Sci. Rep.">
        <title>Draft genome of Tanacetum cinerariifolium, the natural source of mosquito coil.</title>
        <authorList>
            <person name="Yamashiro T."/>
            <person name="Shiraishi A."/>
            <person name="Satake H."/>
            <person name="Nakayama K."/>
        </authorList>
    </citation>
    <scope>NUCLEOTIDE SEQUENCE</scope>
</reference>
<sequence>RRVEDHHRTLNKQNHVDSCLNVKRTGFVSNSNTVCNACNESLVFANHDNCVVRNLKCVNVKTPTTKHNVKTTKKVWKAKVVTIRSQWKPTGRSFTLYDEYPLTRIVEPIVEPLELTPCVSSNSKVTMISRFTDYKLSNRKAGSKGISEIRIVCKSTDIWSREQQAYTNLVLCQSISHSSSSHTDYNASESGHTTSLVRQPIQDSKEVPYEHEVSSGRFASIHSPTHASTLVSSLPTRQVPPFRQTDRMRIISPTRVNFRSRSHETSAREVSPHPSIPSTYHIKGSSLTEPYVTTRVSDRIRVKHQAELLFEMSDIVGRLMHELTRAIYTTKEATVIGRRACKCSDNIKVEYTTCLLQSRALTWWNTQVQTCGRKDALRLTWEEFKKLLLEEYCPEGLAPKIKEMVTLIIPSTIQSVVVLANRLTNQETKVMVTRTKDKALQGIIGWQPKDQIRVDMRHRRWVELFSDYDCEIRYHPRKANIVADALSRKE</sequence>
<evidence type="ECO:0000256" key="1">
    <source>
        <dbReference type="SAM" id="MobiDB-lite"/>
    </source>
</evidence>
<comment type="caution">
    <text evidence="2">The sequence shown here is derived from an EMBL/GenBank/DDBJ whole genome shotgun (WGS) entry which is preliminary data.</text>
</comment>
<feature type="non-terminal residue" evidence="2">
    <location>
        <position position="1"/>
    </location>
</feature>
<protein>
    <submittedName>
        <fullName evidence="2">Reverse transcriptase domain-containing protein</fullName>
    </submittedName>
</protein>
<gene>
    <name evidence="2" type="ORF">Tci_051665</name>
</gene>
<evidence type="ECO:0000313" key="2">
    <source>
        <dbReference type="EMBL" id="GEU79687.1"/>
    </source>
</evidence>
<organism evidence="2">
    <name type="scientific">Tanacetum cinerariifolium</name>
    <name type="common">Dalmatian daisy</name>
    <name type="synonym">Chrysanthemum cinerariifolium</name>
    <dbReference type="NCBI Taxonomy" id="118510"/>
    <lineage>
        <taxon>Eukaryota</taxon>
        <taxon>Viridiplantae</taxon>
        <taxon>Streptophyta</taxon>
        <taxon>Embryophyta</taxon>
        <taxon>Tracheophyta</taxon>
        <taxon>Spermatophyta</taxon>
        <taxon>Magnoliopsida</taxon>
        <taxon>eudicotyledons</taxon>
        <taxon>Gunneridae</taxon>
        <taxon>Pentapetalae</taxon>
        <taxon>asterids</taxon>
        <taxon>campanulids</taxon>
        <taxon>Asterales</taxon>
        <taxon>Asteraceae</taxon>
        <taxon>Asteroideae</taxon>
        <taxon>Anthemideae</taxon>
        <taxon>Anthemidinae</taxon>
        <taxon>Tanacetum</taxon>
    </lineage>
</organism>
<feature type="compositionally biased region" description="Basic and acidic residues" evidence="1">
    <location>
        <begin position="261"/>
        <end position="271"/>
    </location>
</feature>
<dbReference type="GO" id="GO:0003964">
    <property type="term" value="F:RNA-directed DNA polymerase activity"/>
    <property type="evidence" value="ECO:0007669"/>
    <property type="project" value="UniProtKB-KW"/>
</dbReference>
<keyword evidence="2" id="KW-0548">Nucleotidyltransferase</keyword>
<dbReference type="EMBL" id="BKCJ010007924">
    <property type="protein sequence ID" value="GEU79687.1"/>
    <property type="molecule type" value="Genomic_DNA"/>
</dbReference>
<proteinExistence type="predicted"/>
<feature type="region of interest" description="Disordered" evidence="1">
    <location>
        <begin position="257"/>
        <end position="282"/>
    </location>
</feature>
<dbReference type="AlphaFoldDB" id="A0A6L2N2J4"/>
<accession>A0A6L2N2J4</accession>